<keyword evidence="2" id="KW-1185">Reference proteome</keyword>
<protein>
    <submittedName>
        <fullName evidence="1">Uncharacterized protein</fullName>
    </submittedName>
</protein>
<dbReference type="EMBL" id="WURB01000017">
    <property type="protein sequence ID" value="MXQ13556.1"/>
    <property type="molecule type" value="Genomic_DNA"/>
</dbReference>
<comment type="caution">
    <text evidence="1">The sequence shown here is derived from an EMBL/GenBank/DDBJ whole genome shotgun (WGS) entry which is preliminary data.</text>
</comment>
<sequence length="68" mass="7878">MLEHHGYQIRLRRTQVDWIGFITRRGQRPPVILASVQKALIAKAQAWIEERSRLPALPCRQFPLEGCA</sequence>
<dbReference type="Proteomes" id="UP000436483">
    <property type="component" value="Unassembled WGS sequence"/>
</dbReference>
<dbReference type="AlphaFoldDB" id="A0A7X3MUN1"/>
<organism evidence="1 2">
    <name type="scientific">Microvirga makkahensis</name>
    <dbReference type="NCBI Taxonomy" id="1128670"/>
    <lineage>
        <taxon>Bacteria</taxon>
        <taxon>Pseudomonadati</taxon>
        <taxon>Pseudomonadota</taxon>
        <taxon>Alphaproteobacteria</taxon>
        <taxon>Hyphomicrobiales</taxon>
        <taxon>Methylobacteriaceae</taxon>
        <taxon>Microvirga</taxon>
    </lineage>
</organism>
<accession>A0A7X3MUN1</accession>
<reference evidence="1 2" key="1">
    <citation type="submission" date="2019-12" db="EMBL/GenBank/DDBJ databases">
        <authorList>
            <person name="Yuan C.-G."/>
        </authorList>
    </citation>
    <scope>NUCLEOTIDE SEQUENCE [LARGE SCALE GENOMIC DNA]</scope>
    <source>
        <strain evidence="1 2">KCTC 23863</strain>
    </source>
</reference>
<proteinExistence type="predicted"/>
<reference evidence="1 2" key="2">
    <citation type="submission" date="2020-01" db="EMBL/GenBank/DDBJ databases">
        <title>Microvirga sp. nov., an arsenate reduction bacterium isolated from Tibet hotspring sediments.</title>
        <authorList>
            <person name="Xian W.-D."/>
            <person name="Li W.-J."/>
        </authorList>
    </citation>
    <scope>NUCLEOTIDE SEQUENCE [LARGE SCALE GENOMIC DNA]</scope>
    <source>
        <strain evidence="1 2">KCTC 23863</strain>
    </source>
</reference>
<gene>
    <name evidence="1" type="ORF">GR328_19245</name>
</gene>
<evidence type="ECO:0000313" key="1">
    <source>
        <dbReference type="EMBL" id="MXQ13556.1"/>
    </source>
</evidence>
<evidence type="ECO:0000313" key="2">
    <source>
        <dbReference type="Proteomes" id="UP000436483"/>
    </source>
</evidence>
<name>A0A7X3MUN1_9HYPH</name>